<feature type="region of interest" description="Disordered" evidence="2">
    <location>
        <begin position="1"/>
        <end position="24"/>
    </location>
</feature>
<dbReference type="Pfam" id="PF05114">
    <property type="entry name" value="MbnB_TglH_ChrH"/>
    <property type="match status" value="1"/>
</dbReference>
<proteinExistence type="inferred from homology"/>
<dbReference type="PANTHER" id="PTHR42194:SF1">
    <property type="entry name" value="UPF0276 PROTEIN HI_1600"/>
    <property type="match status" value="1"/>
</dbReference>
<dbReference type="AlphaFoldDB" id="A0A6N1VIV7"/>
<dbReference type="Gene3D" id="3.20.20.150">
    <property type="entry name" value="Divalent-metal-dependent TIM barrel enzymes"/>
    <property type="match status" value="1"/>
</dbReference>
<reference evidence="3 4" key="1">
    <citation type="submission" date="2020-06" db="EMBL/GenBank/DDBJ databases">
        <title>Oricola thermophila sp. nov. isolated from a tidal sediments.</title>
        <authorList>
            <person name="Kwon K.K."/>
            <person name="Yang S.-H."/>
            <person name="Park M.-J."/>
        </authorList>
    </citation>
    <scope>NUCLEOTIDE SEQUENCE [LARGE SCALE GENOMIC DNA]</scope>
    <source>
        <strain evidence="3 4">MEBiC13590</strain>
    </source>
</reference>
<protein>
    <recommendedName>
        <fullName evidence="1">UPF0276 protein HTY61_18865</fullName>
    </recommendedName>
</protein>
<dbReference type="RefSeq" id="WP_175278254.1">
    <property type="nucleotide sequence ID" value="NZ_CP054836.1"/>
</dbReference>
<dbReference type="Proteomes" id="UP000509367">
    <property type="component" value="Chromosome"/>
</dbReference>
<comment type="similarity">
    <text evidence="1">Belongs to the UPF0276 family.</text>
</comment>
<evidence type="ECO:0000313" key="4">
    <source>
        <dbReference type="Proteomes" id="UP000509367"/>
    </source>
</evidence>
<dbReference type="InterPro" id="IPR007801">
    <property type="entry name" value="MbnB/TglH/ChrH"/>
</dbReference>
<sequence>MTTTPLREGSSEAPPQAAGGSRFAASTARIPASAGVGFKHAHLDAILSDPGPVGFLEVHAENYMGDGGFPHRALERVRRDFPLSLHGVCMSIGGPRPLSADHLDRFRALVERYEPALVSEHLAWSTHDEVFMNDLLPLPYTEETLGHVCAHVERMQDHIGRRILLENPSTYVVFDNSTMSETDFLREIVRRTGCGLLLDVNNVFVSATNHGFSPMSYLVDYPMEHVGEIHLAGHAVQEDDEGDPLLIDSHDAPVADAVWDLFSVVVRQCGPVPTLVEWDSDLPDWPVLRAEAEAADRILDEAARTFMMGKSHATGS</sequence>
<dbReference type="NCBIfam" id="NF003818">
    <property type="entry name" value="PRK05409.1"/>
    <property type="match status" value="1"/>
</dbReference>
<accession>A0A6N1VIV7</accession>
<gene>
    <name evidence="3" type="ORF">HTY61_18865</name>
</gene>
<organism evidence="3 4">
    <name type="scientific">Oricola thermophila</name>
    <dbReference type="NCBI Taxonomy" id="2742145"/>
    <lineage>
        <taxon>Bacteria</taxon>
        <taxon>Pseudomonadati</taxon>
        <taxon>Pseudomonadota</taxon>
        <taxon>Alphaproteobacteria</taxon>
        <taxon>Hyphomicrobiales</taxon>
        <taxon>Ahrensiaceae</taxon>
        <taxon>Oricola</taxon>
    </lineage>
</organism>
<keyword evidence="4" id="KW-1185">Reference proteome</keyword>
<dbReference type="HAMAP" id="MF_00697">
    <property type="entry name" value="UPF0276"/>
    <property type="match status" value="1"/>
</dbReference>
<dbReference type="InterPro" id="IPR036237">
    <property type="entry name" value="Xyl_isomerase-like_sf"/>
</dbReference>
<dbReference type="SUPFAM" id="SSF51658">
    <property type="entry name" value="Xylose isomerase-like"/>
    <property type="match status" value="1"/>
</dbReference>
<name>A0A6N1VIV7_9HYPH</name>
<dbReference type="KEGG" id="orm:HTY61_18865"/>
<evidence type="ECO:0000256" key="1">
    <source>
        <dbReference type="HAMAP-Rule" id="MF_00697"/>
    </source>
</evidence>
<evidence type="ECO:0000313" key="3">
    <source>
        <dbReference type="EMBL" id="QKV20363.1"/>
    </source>
</evidence>
<dbReference type="EMBL" id="CP054836">
    <property type="protein sequence ID" value="QKV20363.1"/>
    <property type="molecule type" value="Genomic_DNA"/>
</dbReference>
<dbReference type="PANTHER" id="PTHR42194">
    <property type="entry name" value="UPF0276 PROTEIN HI_1600"/>
    <property type="match status" value="1"/>
</dbReference>
<evidence type="ECO:0000256" key="2">
    <source>
        <dbReference type="SAM" id="MobiDB-lite"/>
    </source>
</evidence>